<protein>
    <submittedName>
        <fullName evidence="2">Uncharacterized protein</fullName>
    </submittedName>
</protein>
<evidence type="ECO:0000256" key="1">
    <source>
        <dbReference type="SAM" id="Phobius"/>
    </source>
</evidence>
<proteinExistence type="predicted"/>
<evidence type="ECO:0000313" key="2">
    <source>
        <dbReference type="EMBL" id="AUV58545.1"/>
    </source>
</evidence>
<name>A0A2K9V8K0_9VIRU</name>
<sequence length="166" mass="19073">MVQKILTSPYFVVALIAIILILLFLYIRSKSCRVEGMSNLKSSHHLLERPWTEDDDDSGFKLVGNKFDKYADQIANKIIGKQSNDHIKTKQDLLNELISKDAEAIIVTKKKNDKQSSKNIPQPFDGYSRYNECPPCICPNDKYIPESDSDNETVYVYKRPIRKTSK</sequence>
<organism evidence="2">
    <name type="scientific">Bandra megavirus</name>
    <dbReference type="NCBI Taxonomy" id="2071566"/>
    <lineage>
        <taxon>Viruses</taxon>
        <taxon>Varidnaviria</taxon>
        <taxon>Bamfordvirae</taxon>
        <taxon>Nucleocytoviricota</taxon>
        <taxon>Megaviricetes</taxon>
        <taxon>Imitervirales</taxon>
        <taxon>Mimiviridae</taxon>
        <taxon>Megamimivirinae</taxon>
        <taxon>Megavirus</taxon>
    </lineage>
</organism>
<accession>A0A2K9V8K0</accession>
<feature type="transmembrane region" description="Helical" evidence="1">
    <location>
        <begin position="6"/>
        <end position="27"/>
    </location>
</feature>
<keyword evidence="1" id="KW-0812">Transmembrane</keyword>
<reference evidence="2" key="1">
    <citation type="submission" date="2018-01" db="EMBL/GenBank/DDBJ databases">
        <title>Draft genome sequence of Bandra megavirus.</title>
        <authorList>
            <person name="Chatterjee A."/>
            <person name="Yadav R."/>
            <person name="Kondabagil K."/>
        </authorList>
    </citation>
    <scope>NUCLEOTIDE SEQUENCE</scope>
    <source>
        <strain evidence="2">KK-1</strain>
    </source>
</reference>
<keyword evidence="1" id="KW-0472">Membrane</keyword>
<keyword evidence="1" id="KW-1133">Transmembrane helix</keyword>
<dbReference type="EMBL" id="MG779348">
    <property type="protein sequence ID" value="AUV58545.1"/>
    <property type="molecule type" value="Genomic_DNA"/>
</dbReference>